<dbReference type="AlphaFoldDB" id="A0A0C3GP27"/>
<dbReference type="Proteomes" id="UP000054166">
    <property type="component" value="Unassembled WGS sequence"/>
</dbReference>
<sequence>MAAIDPESELLIFQLLSDDLHADSSAEDWEDEMIQFDHTAVTDPGPEPVHSAVDSSCDLDISYIAQIARDRALAQRLAAAEQKSRLDFEFARRLQDQGVNATDACDVDSLLGRQAIDDLFASDPNKMGKDKMPASTSADNLSDCPPEPTSTNPAAKGSVPRNPTCGICEDHFQEAHSPLSASLSANSSTHLPFGLQLPCPNKHSYCVGCLSQYITSKLDPLGTGRAPEEQIVFPIRCPECPPDEWMDGIQDDVAARILTKDRIALWYDQKQIDSHPRYFCPNRKCSALVQLHEQEAGRPQVACSLCKTVMCVRCKTQWHDNLTCTEYQALPVDERSPEDRLLIKLAREKKWRRCKACGRIIELTSGCSHMTCICRNQFCFICGADWVNHVTCVPSED</sequence>
<evidence type="ECO:0000256" key="2">
    <source>
        <dbReference type="ARBA" id="ARBA00012251"/>
    </source>
</evidence>
<keyword evidence="12" id="KW-1185">Reference proteome</keyword>
<proteinExistence type="predicted"/>
<name>A0A0C3GP27_PILCF</name>
<keyword evidence="3" id="KW-0808">Transferase</keyword>
<dbReference type="InterPro" id="IPR002867">
    <property type="entry name" value="IBR_dom"/>
</dbReference>
<dbReference type="InParanoid" id="A0A0C3GP27"/>
<evidence type="ECO:0000256" key="8">
    <source>
        <dbReference type="ARBA" id="ARBA00022833"/>
    </source>
</evidence>
<dbReference type="OrthoDB" id="9977870at2759"/>
<keyword evidence="8" id="KW-0862">Zinc</keyword>
<dbReference type="InterPro" id="IPR044066">
    <property type="entry name" value="TRIAD_supradom"/>
</dbReference>
<evidence type="ECO:0000256" key="7">
    <source>
        <dbReference type="ARBA" id="ARBA00022786"/>
    </source>
</evidence>
<dbReference type="EMBL" id="KN832970">
    <property type="protein sequence ID" value="KIM92321.1"/>
    <property type="molecule type" value="Genomic_DNA"/>
</dbReference>
<keyword evidence="6" id="KW-0863">Zinc-finger</keyword>
<dbReference type="HOGENOM" id="CLU_030441_0_0_1"/>
<evidence type="ECO:0000256" key="1">
    <source>
        <dbReference type="ARBA" id="ARBA00001798"/>
    </source>
</evidence>
<dbReference type="GO" id="GO:0008270">
    <property type="term" value="F:zinc ion binding"/>
    <property type="evidence" value="ECO:0007669"/>
    <property type="project" value="UniProtKB-KW"/>
</dbReference>
<evidence type="ECO:0000256" key="4">
    <source>
        <dbReference type="ARBA" id="ARBA00022723"/>
    </source>
</evidence>
<keyword evidence="5" id="KW-0677">Repeat</keyword>
<evidence type="ECO:0000313" key="11">
    <source>
        <dbReference type="EMBL" id="KIM92321.1"/>
    </source>
</evidence>
<dbReference type="InterPro" id="IPR031127">
    <property type="entry name" value="E3_UB_ligase_RBR"/>
</dbReference>
<evidence type="ECO:0000259" key="10">
    <source>
        <dbReference type="PROSITE" id="PS51873"/>
    </source>
</evidence>
<evidence type="ECO:0000256" key="6">
    <source>
        <dbReference type="ARBA" id="ARBA00022771"/>
    </source>
</evidence>
<dbReference type="SMART" id="SM00647">
    <property type="entry name" value="IBR"/>
    <property type="match status" value="2"/>
</dbReference>
<dbReference type="SUPFAM" id="SSF57850">
    <property type="entry name" value="RING/U-box"/>
    <property type="match status" value="3"/>
</dbReference>
<dbReference type="GO" id="GO:0016567">
    <property type="term" value="P:protein ubiquitination"/>
    <property type="evidence" value="ECO:0007669"/>
    <property type="project" value="InterPro"/>
</dbReference>
<dbReference type="GO" id="GO:0061630">
    <property type="term" value="F:ubiquitin protein ligase activity"/>
    <property type="evidence" value="ECO:0007669"/>
    <property type="project" value="UniProtKB-EC"/>
</dbReference>
<reference evidence="11 12" key="1">
    <citation type="submission" date="2014-04" db="EMBL/GenBank/DDBJ databases">
        <authorList>
            <consortium name="DOE Joint Genome Institute"/>
            <person name="Kuo A."/>
            <person name="Tarkka M."/>
            <person name="Buscot F."/>
            <person name="Kohler A."/>
            <person name="Nagy L.G."/>
            <person name="Floudas D."/>
            <person name="Copeland A."/>
            <person name="Barry K.W."/>
            <person name="Cichocki N."/>
            <person name="Veneault-Fourrey C."/>
            <person name="LaButti K."/>
            <person name="Lindquist E.A."/>
            <person name="Lipzen A."/>
            <person name="Lundell T."/>
            <person name="Morin E."/>
            <person name="Murat C."/>
            <person name="Sun H."/>
            <person name="Tunlid A."/>
            <person name="Henrissat B."/>
            <person name="Grigoriev I.V."/>
            <person name="Hibbett D.S."/>
            <person name="Martin F."/>
            <person name="Nordberg H.P."/>
            <person name="Cantor M.N."/>
            <person name="Hua S.X."/>
        </authorList>
    </citation>
    <scope>NUCLEOTIDE SEQUENCE [LARGE SCALE GENOMIC DNA]</scope>
    <source>
        <strain evidence="11 12">F 1598</strain>
    </source>
</reference>
<keyword evidence="4" id="KW-0479">Metal-binding</keyword>
<dbReference type="Pfam" id="PF01485">
    <property type="entry name" value="IBR"/>
    <property type="match status" value="2"/>
</dbReference>
<keyword evidence="7" id="KW-0833">Ubl conjugation pathway</keyword>
<dbReference type="Gene3D" id="1.20.120.1750">
    <property type="match status" value="1"/>
</dbReference>
<accession>A0A0C3GP27</accession>
<protein>
    <recommendedName>
        <fullName evidence="2">RBR-type E3 ubiquitin transferase</fullName>
        <ecNumber evidence="2">2.3.2.31</ecNumber>
    </recommendedName>
</protein>
<feature type="region of interest" description="Disordered" evidence="9">
    <location>
        <begin position="121"/>
        <end position="160"/>
    </location>
</feature>
<dbReference type="EC" id="2.3.2.31" evidence="2"/>
<evidence type="ECO:0000256" key="9">
    <source>
        <dbReference type="SAM" id="MobiDB-lite"/>
    </source>
</evidence>
<evidence type="ECO:0000256" key="5">
    <source>
        <dbReference type="ARBA" id="ARBA00022737"/>
    </source>
</evidence>
<organism evidence="11 12">
    <name type="scientific">Piloderma croceum (strain F 1598)</name>
    <dbReference type="NCBI Taxonomy" id="765440"/>
    <lineage>
        <taxon>Eukaryota</taxon>
        <taxon>Fungi</taxon>
        <taxon>Dikarya</taxon>
        <taxon>Basidiomycota</taxon>
        <taxon>Agaricomycotina</taxon>
        <taxon>Agaricomycetes</taxon>
        <taxon>Agaricomycetidae</taxon>
        <taxon>Atheliales</taxon>
        <taxon>Atheliaceae</taxon>
        <taxon>Piloderma</taxon>
    </lineage>
</organism>
<gene>
    <name evidence="11" type="ORF">PILCRDRAFT_810357</name>
</gene>
<comment type="catalytic activity">
    <reaction evidence="1">
        <text>[E2 ubiquitin-conjugating enzyme]-S-ubiquitinyl-L-cysteine + [acceptor protein]-L-lysine = [E2 ubiquitin-conjugating enzyme]-L-cysteine + [acceptor protein]-N(6)-ubiquitinyl-L-lysine.</text>
        <dbReference type="EC" id="2.3.2.31"/>
    </reaction>
</comment>
<evidence type="ECO:0000313" key="12">
    <source>
        <dbReference type="Proteomes" id="UP000054166"/>
    </source>
</evidence>
<evidence type="ECO:0000256" key="3">
    <source>
        <dbReference type="ARBA" id="ARBA00022679"/>
    </source>
</evidence>
<dbReference type="PROSITE" id="PS51873">
    <property type="entry name" value="TRIAD"/>
    <property type="match status" value="1"/>
</dbReference>
<reference evidence="12" key="2">
    <citation type="submission" date="2015-01" db="EMBL/GenBank/DDBJ databases">
        <title>Evolutionary Origins and Diversification of the Mycorrhizal Mutualists.</title>
        <authorList>
            <consortium name="DOE Joint Genome Institute"/>
            <consortium name="Mycorrhizal Genomics Consortium"/>
            <person name="Kohler A."/>
            <person name="Kuo A."/>
            <person name="Nagy L.G."/>
            <person name="Floudas D."/>
            <person name="Copeland A."/>
            <person name="Barry K.W."/>
            <person name="Cichocki N."/>
            <person name="Veneault-Fourrey C."/>
            <person name="LaButti K."/>
            <person name="Lindquist E.A."/>
            <person name="Lipzen A."/>
            <person name="Lundell T."/>
            <person name="Morin E."/>
            <person name="Murat C."/>
            <person name="Riley R."/>
            <person name="Ohm R."/>
            <person name="Sun H."/>
            <person name="Tunlid A."/>
            <person name="Henrissat B."/>
            <person name="Grigoriev I.V."/>
            <person name="Hibbett D.S."/>
            <person name="Martin F."/>
        </authorList>
    </citation>
    <scope>NUCLEOTIDE SEQUENCE [LARGE SCALE GENOMIC DNA]</scope>
    <source>
        <strain evidence="12">F 1598</strain>
    </source>
</reference>
<dbReference type="CDD" id="cd22584">
    <property type="entry name" value="Rcat_RBR_unk"/>
    <property type="match status" value="1"/>
</dbReference>
<dbReference type="STRING" id="765440.A0A0C3GP27"/>
<feature type="domain" description="RING-type" evidence="10">
    <location>
        <begin position="177"/>
        <end position="396"/>
    </location>
</feature>
<dbReference type="PANTHER" id="PTHR11685">
    <property type="entry name" value="RBR FAMILY RING FINGER AND IBR DOMAIN-CONTAINING"/>
    <property type="match status" value="1"/>
</dbReference>